<reference evidence="3 4" key="1">
    <citation type="submission" date="2019-02" db="EMBL/GenBank/DDBJ databases">
        <title>Deep-cultivation of Planctomycetes and their phenomic and genomic characterization uncovers novel biology.</title>
        <authorList>
            <person name="Wiegand S."/>
            <person name="Jogler M."/>
            <person name="Boedeker C."/>
            <person name="Pinto D."/>
            <person name="Vollmers J."/>
            <person name="Rivas-Marin E."/>
            <person name="Kohn T."/>
            <person name="Peeters S.H."/>
            <person name="Heuer A."/>
            <person name="Rast P."/>
            <person name="Oberbeckmann S."/>
            <person name="Bunk B."/>
            <person name="Jeske O."/>
            <person name="Meyerdierks A."/>
            <person name="Storesund J.E."/>
            <person name="Kallscheuer N."/>
            <person name="Luecker S."/>
            <person name="Lage O.M."/>
            <person name="Pohl T."/>
            <person name="Merkel B.J."/>
            <person name="Hornburger P."/>
            <person name="Mueller R.-W."/>
            <person name="Bruemmer F."/>
            <person name="Labrenz M."/>
            <person name="Spormann A.M."/>
            <person name="Op Den Camp H."/>
            <person name="Overmann J."/>
            <person name="Amann R."/>
            <person name="Jetten M.S.M."/>
            <person name="Mascher T."/>
            <person name="Medema M.H."/>
            <person name="Devos D.P."/>
            <person name="Kaster A.-K."/>
            <person name="Ovreas L."/>
            <person name="Rohde M."/>
            <person name="Galperin M.Y."/>
            <person name="Jogler C."/>
        </authorList>
    </citation>
    <scope>NUCLEOTIDE SEQUENCE [LARGE SCALE GENOMIC DNA]</scope>
    <source>
        <strain evidence="3 4">Pla108</strain>
    </source>
</reference>
<dbReference type="Gene3D" id="1.20.58.1480">
    <property type="match status" value="1"/>
</dbReference>
<dbReference type="AlphaFoldDB" id="A0A5C6A8X3"/>
<evidence type="ECO:0000256" key="1">
    <source>
        <dbReference type="SAM" id="MobiDB-lite"/>
    </source>
</evidence>
<dbReference type="EC" id="3.4.21.53" evidence="3"/>
<evidence type="ECO:0000313" key="4">
    <source>
        <dbReference type="Proteomes" id="UP000317421"/>
    </source>
</evidence>
<dbReference type="Pfam" id="PF02190">
    <property type="entry name" value="LON_substr_bdg"/>
    <property type="match status" value="1"/>
</dbReference>
<evidence type="ECO:0000313" key="3">
    <source>
        <dbReference type="EMBL" id="TWT95820.1"/>
    </source>
</evidence>
<dbReference type="RefSeq" id="WP_146445635.1">
    <property type="nucleotide sequence ID" value="NZ_SJPR01000004.1"/>
</dbReference>
<dbReference type="GO" id="GO:0006508">
    <property type="term" value="P:proteolysis"/>
    <property type="evidence" value="ECO:0007669"/>
    <property type="project" value="UniProtKB-KW"/>
</dbReference>
<feature type="region of interest" description="Disordered" evidence="1">
    <location>
        <begin position="217"/>
        <end position="236"/>
    </location>
</feature>
<dbReference type="PANTHER" id="PTHR46732:SF8">
    <property type="entry name" value="ATP-DEPENDENT PROTEASE LA (LON) DOMAIN PROTEIN"/>
    <property type="match status" value="1"/>
</dbReference>
<dbReference type="GO" id="GO:0004252">
    <property type="term" value="F:serine-type endopeptidase activity"/>
    <property type="evidence" value="ECO:0007669"/>
    <property type="project" value="UniProtKB-EC"/>
</dbReference>
<dbReference type="Gene3D" id="2.30.130.40">
    <property type="entry name" value="LON domain-like"/>
    <property type="match status" value="1"/>
</dbReference>
<feature type="domain" description="Lon N-terminal" evidence="2">
    <location>
        <begin position="18"/>
        <end position="214"/>
    </location>
</feature>
<dbReference type="SMART" id="SM00464">
    <property type="entry name" value="LON"/>
    <property type="match status" value="1"/>
</dbReference>
<dbReference type="SUPFAM" id="SSF88697">
    <property type="entry name" value="PUA domain-like"/>
    <property type="match status" value="1"/>
</dbReference>
<proteinExistence type="predicted"/>
<name>A0A5C6A8X3_9BACT</name>
<dbReference type="PROSITE" id="PS51787">
    <property type="entry name" value="LON_N"/>
    <property type="match status" value="1"/>
</dbReference>
<keyword evidence="3" id="KW-0378">Hydrolase</keyword>
<keyword evidence="3" id="KW-0645">Protease</keyword>
<comment type="caution">
    <text evidence="3">The sequence shown here is derived from an EMBL/GenBank/DDBJ whole genome shotgun (WGS) entry which is preliminary data.</text>
</comment>
<dbReference type="OrthoDB" id="9806457at2"/>
<sequence>MPPSSDIEFDPSAFSGVARLFPLPTPILFPRVVQPLHLFEERYLEMMRDALDGDGLIAMAVLKPGWEIDYASRPPLEPFACLGKIVTHHCLDNGRYNLLLAGVARVRILNELSPPEAFRRARVEILNESEPAVSDARAAALHRRLAEAFRSALPHGEPPEPLQRLFEGDTPLGLLADLAASTLPLPRDVKQAALAEPDAAKRAALLIGAIDAGSFGQPASDAKNDPTGFPPPFSVN</sequence>
<dbReference type="InterPro" id="IPR015947">
    <property type="entry name" value="PUA-like_sf"/>
</dbReference>
<accession>A0A5C6A8X3</accession>
<dbReference type="EMBL" id="SJPR01000004">
    <property type="protein sequence ID" value="TWT95820.1"/>
    <property type="molecule type" value="Genomic_DNA"/>
</dbReference>
<keyword evidence="4" id="KW-1185">Reference proteome</keyword>
<evidence type="ECO:0000259" key="2">
    <source>
        <dbReference type="PROSITE" id="PS51787"/>
    </source>
</evidence>
<dbReference type="PANTHER" id="PTHR46732">
    <property type="entry name" value="ATP-DEPENDENT PROTEASE LA (LON) DOMAIN PROTEIN"/>
    <property type="match status" value="1"/>
</dbReference>
<dbReference type="InterPro" id="IPR046336">
    <property type="entry name" value="Lon_prtase_N_sf"/>
</dbReference>
<dbReference type="Proteomes" id="UP000317421">
    <property type="component" value="Unassembled WGS sequence"/>
</dbReference>
<protein>
    <submittedName>
        <fullName evidence="3">Lon protease 2</fullName>
        <ecNumber evidence="3">3.4.21.53</ecNumber>
    </submittedName>
</protein>
<dbReference type="InterPro" id="IPR003111">
    <property type="entry name" value="Lon_prtase_N"/>
</dbReference>
<organism evidence="3 4">
    <name type="scientific">Botrimarina colliarenosi</name>
    <dbReference type="NCBI Taxonomy" id="2528001"/>
    <lineage>
        <taxon>Bacteria</taxon>
        <taxon>Pseudomonadati</taxon>
        <taxon>Planctomycetota</taxon>
        <taxon>Planctomycetia</taxon>
        <taxon>Pirellulales</taxon>
        <taxon>Lacipirellulaceae</taxon>
        <taxon>Botrimarina</taxon>
    </lineage>
</organism>
<gene>
    <name evidence="3" type="primary">lon2</name>
    <name evidence="3" type="ORF">Pla108_28970</name>
</gene>